<organism evidence="3 4">
    <name type="scientific">Plesiocystis pacifica SIR-1</name>
    <dbReference type="NCBI Taxonomy" id="391625"/>
    <lineage>
        <taxon>Bacteria</taxon>
        <taxon>Pseudomonadati</taxon>
        <taxon>Myxococcota</taxon>
        <taxon>Polyangia</taxon>
        <taxon>Nannocystales</taxon>
        <taxon>Nannocystaceae</taxon>
        <taxon>Plesiocystis</taxon>
    </lineage>
</organism>
<dbReference type="RefSeq" id="WP_006973600.1">
    <property type="nucleotide sequence ID" value="NZ_ABCS01000049.1"/>
</dbReference>
<evidence type="ECO:0000313" key="3">
    <source>
        <dbReference type="EMBL" id="EDM77271.1"/>
    </source>
</evidence>
<dbReference type="STRING" id="391625.PPSIR1_17465"/>
<evidence type="ECO:0000259" key="2">
    <source>
        <dbReference type="Pfam" id="PF11141"/>
    </source>
</evidence>
<dbReference type="Pfam" id="PF11141">
    <property type="entry name" value="DUF2914"/>
    <property type="match status" value="1"/>
</dbReference>
<dbReference type="OrthoDB" id="9854391at2"/>
<gene>
    <name evidence="3" type="ORF">PPSIR1_17465</name>
</gene>
<evidence type="ECO:0000313" key="4">
    <source>
        <dbReference type="Proteomes" id="UP000005801"/>
    </source>
</evidence>
<feature type="domain" description="DUF2914" evidence="2">
    <location>
        <begin position="196"/>
        <end position="257"/>
    </location>
</feature>
<dbReference type="PROSITE" id="PS51257">
    <property type="entry name" value="PROKAR_LIPOPROTEIN"/>
    <property type="match status" value="1"/>
</dbReference>
<proteinExistence type="predicted"/>
<reference evidence="3 4" key="1">
    <citation type="submission" date="2007-06" db="EMBL/GenBank/DDBJ databases">
        <authorList>
            <person name="Shimkets L."/>
            <person name="Ferriera S."/>
            <person name="Johnson J."/>
            <person name="Kravitz S."/>
            <person name="Beeson K."/>
            <person name="Sutton G."/>
            <person name="Rogers Y.-H."/>
            <person name="Friedman R."/>
            <person name="Frazier M."/>
            <person name="Venter J.C."/>
        </authorList>
    </citation>
    <scope>NUCLEOTIDE SEQUENCE [LARGE SCALE GENOMIC DNA]</scope>
    <source>
        <strain evidence="3 4">SIR-1</strain>
    </source>
</reference>
<dbReference type="InterPro" id="IPR022606">
    <property type="entry name" value="DUF2914"/>
</dbReference>
<dbReference type="AlphaFoldDB" id="A6GA58"/>
<keyword evidence="4" id="KW-1185">Reference proteome</keyword>
<feature type="signal peptide" evidence="1">
    <location>
        <begin position="1"/>
        <end position="27"/>
    </location>
</feature>
<evidence type="ECO:0000256" key="1">
    <source>
        <dbReference type="SAM" id="SignalP"/>
    </source>
</evidence>
<accession>A6GA58</accession>
<dbReference type="Proteomes" id="UP000005801">
    <property type="component" value="Unassembled WGS sequence"/>
</dbReference>
<dbReference type="EMBL" id="ABCS01000049">
    <property type="protein sequence ID" value="EDM77271.1"/>
    <property type="molecule type" value="Genomic_DNA"/>
</dbReference>
<name>A6GA58_9BACT</name>
<protein>
    <recommendedName>
        <fullName evidence="2">DUF2914 domain-containing protein</fullName>
    </recommendedName>
</protein>
<keyword evidence="1" id="KW-0732">Signal</keyword>
<comment type="caution">
    <text evidence="3">The sequence shown here is derived from an EMBL/GenBank/DDBJ whole genome shotgun (WGS) entry which is preliminary data.</text>
</comment>
<feature type="chain" id="PRO_5002697691" description="DUF2914 domain-containing protein" evidence="1">
    <location>
        <begin position="28"/>
        <end position="259"/>
    </location>
</feature>
<sequence length="259" mass="26911">MTKPTRNASTALRTALFAALTLSATFACDTSASEQARGEQHAAASEVDVEPEANEISPAPSVDAVLEQAAPAEPAPSFEAPAETDAVLASATPTTLEIAQPKSAPATGDRGALRDPSLLPANTPEAHLAAFAALPVGKRDGAPVGGVGATGIHLDSLDLGTGYAKGQCEGSTRVFDAGADERVSVCFRVIHPREAETVTVEWARDGVMRHSIEVGVRPTHSYRTRAWMPVTEGRAGDWTATVKSEDGSVLGSANFEIVR</sequence>